<feature type="non-terminal residue" evidence="8">
    <location>
        <position position="271"/>
    </location>
</feature>
<comment type="caution">
    <text evidence="8">The sequence shown here is derived from an EMBL/GenBank/DDBJ whole genome shotgun (WGS) entry which is preliminary data.</text>
</comment>
<comment type="similarity">
    <text evidence="2">Belongs to the major facilitator superfamily. MFSD6 family.</text>
</comment>
<sequence>QLTCAISEKHFWTTICQNWNVSTYCDSSNWVDSLGFHVDIDTSRSQEIAGCLYLRVSNAIFEDGVERYPNCINSDNAIFTTCDMNCESALLNELVAQPRLNDDDVYGAYQFWLLFFFMVLGWMSQAIVVSVTDAICFEMLDNRPEKYGMQRCFGALGWGLSTIIAGLLMDSFSTASSTKNYIFVFYMAFVILVLDFILSYRLNYTQKKMSTNILRDVGSLLKNFRIVIFMLFCVFIGMCTGLIWNFLFWLIEHLAADQGCDSMNWIKTLEG</sequence>
<gene>
    <name evidence="8" type="ORF">AMK59_1549</name>
</gene>
<dbReference type="InterPro" id="IPR024989">
    <property type="entry name" value="MFS_assoc_dom"/>
</dbReference>
<proteinExistence type="inferred from homology"/>
<dbReference type="Gene3D" id="1.20.1250.20">
    <property type="entry name" value="MFS general substrate transporter like domains"/>
    <property type="match status" value="1"/>
</dbReference>
<dbReference type="Pfam" id="PF12832">
    <property type="entry name" value="MFS_1_like"/>
    <property type="match status" value="1"/>
</dbReference>
<dbReference type="OrthoDB" id="515887at2759"/>
<feature type="transmembrane region" description="Helical" evidence="6">
    <location>
        <begin position="152"/>
        <end position="169"/>
    </location>
</feature>
<reference evidence="8 9" key="1">
    <citation type="submission" date="2015-09" db="EMBL/GenBank/DDBJ databases">
        <title>Draft genome of the scarab beetle Oryctes borbonicus.</title>
        <authorList>
            <person name="Meyer J.M."/>
            <person name="Markov G.V."/>
            <person name="Baskaran P."/>
            <person name="Herrmann M."/>
            <person name="Sommer R.J."/>
            <person name="Roedelsperger C."/>
        </authorList>
    </citation>
    <scope>NUCLEOTIDE SEQUENCE [LARGE SCALE GENOMIC DNA]</scope>
    <source>
        <strain evidence="8">OB123</strain>
        <tissue evidence="8">Whole animal</tissue>
    </source>
</reference>
<evidence type="ECO:0000256" key="2">
    <source>
        <dbReference type="ARBA" id="ARBA00005241"/>
    </source>
</evidence>
<dbReference type="Proteomes" id="UP000051574">
    <property type="component" value="Unassembled WGS sequence"/>
</dbReference>
<feature type="transmembrane region" description="Helical" evidence="6">
    <location>
        <begin position="109"/>
        <end position="131"/>
    </location>
</feature>
<feature type="domain" description="Major facilitator superfamily associated" evidence="7">
    <location>
        <begin position="110"/>
        <end position="265"/>
    </location>
</feature>
<keyword evidence="3 6" id="KW-0812">Transmembrane</keyword>
<feature type="transmembrane region" description="Helical" evidence="6">
    <location>
        <begin position="181"/>
        <end position="203"/>
    </location>
</feature>
<evidence type="ECO:0000256" key="4">
    <source>
        <dbReference type="ARBA" id="ARBA00022989"/>
    </source>
</evidence>
<dbReference type="InterPro" id="IPR051717">
    <property type="entry name" value="MFS_MFSD6"/>
</dbReference>
<keyword evidence="9" id="KW-1185">Reference proteome</keyword>
<dbReference type="GO" id="GO:0016020">
    <property type="term" value="C:membrane"/>
    <property type="evidence" value="ECO:0007669"/>
    <property type="project" value="UniProtKB-SubCell"/>
</dbReference>
<evidence type="ECO:0000256" key="5">
    <source>
        <dbReference type="ARBA" id="ARBA00023136"/>
    </source>
</evidence>
<dbReference type="InterPro" id="IPR036259">
    <property type="entry name" value="MFS_trans_sf"/>
</dbReference>
<evidence type="ECO:0000313" key="8">
    <source>
        <dbReference type="EMBL" id="KRT86394.1"/>
    </source>
</evidence>
<accession>A0A0T6BGH1</accession>
<dbReference type="PANTHER" id="PTHR16172">
    <property type="entry name" value="MAJOR FACILITATOR SUPERFAMILY DOMAIN-CONTAINING PROTEIN 6-LIKE"/>
    <property type="match status" value="1"/>
</dbReference>
<name>A0A0T6BGH1_9SCAR</name>
<organism evidence="8 9">
    <name type="scientific">Oryctes borbonicus</name>
    <dbReference type="NCBI Taxonomy" id="1629725"/>
    <lineage>
        <taxon>Eukaryota</taxon>
        <taxon>Metazoa</taxon>
        <taxon>Ecdysozoa</taxon>
        <taxon>Arthropoda</taxon>
        <taxon>Hexapoda</taxon>
        <taxon>Insecta</taxon>
        <taxon>Pterygota</taxon>
        <taxon>Neoptera</taxon>
        <taxon>Endopterygota</taxon>
        <taxon>Coleoptera</taxon>
        <taxon>Polyphaga</taxon>
        <taxon>Scarabaeiformia</taxon>
        <taxon>Scarabaeidae</taxon>
        <taxon>Dynastinae</taxon>
        <taxon>Oryctes</taxon>
    </lineage>
</organism>
<dbReference type="SUPFAM" id="SSF103473">
    <property type="entry name" value="MFS general substrate transporter"/>
    <property type="match status" value="1"/>
</dbReference>
<keyword evidence="4 6" id="KW-1133">Transmembrane helix</keyword>
<dbReference type="PANTHER" id="PTHR16172:SF30">
    <property type="entry name" value="SUGAR BABY, ISOFORM C"/>
    <property type="match status" value="1"/>
</dbReference>
<comment type="subcellular location">
    <subcellularLocation>
        <location evidence="1">Membrane</location>
        <topology evidence="1">Multi-pass membrane protein</topology>
    </subcellularLocation>
</comment>
<evidence type="ECO:0000256" key="1">
    <source>
        <dbReference type="ARBA" id="ARBA00004141"/>
    </source>
</evidence>
<dbReference type="AlphaFoldDB" id="A0A0T6BGH1"/>
<evidence type="ECO:0000259" key="7">
    <source>
        <dbReference type="Pfam" id="PF12832"/>
    </source>
</evidence>
<feature type="non-terminal residue" evidence="8">
    <location>
        <position position="1"/>
    </location>
</feature>
<feature type="transmembrane region" description="Helical" evidence="6">
    <location>
        <begin position="224"/>
        <end position="247"/>
    </location>
</feature>
<evidence type="ECO:0000256" key="3">
    <source>
        <dbReference type="ARBA" id="ARBA00022692"/>
    </source>
</evidence>
<evidence type="ECO:0000313" key="9">
    <source>
        <dbReference type="Proteomes" id="UP000051574"/>
    </source>
</evidence>
<protein>
    <recommendedName>
        <fullName evidence="7">Major facilitator superfamily associated domain-containing protein</fullName>
    </recommendedName>
</protein>
<dbReference type="EMBL" id="LJIG01000546">
    <property type="protein sequence ID" value="KRT86394.1"/>
    <property type="molecule type" value="Genomic_DNA"/>
</dbReference>
<evidence type="ECO:0000256" key="6">
    <source>
        <dbReference type="SAM" id="Phobius"/>
    </source>
</evidence>
<keyword evidence="5 6" id="KW-0472">Membrane</keyword>